<evidence type="ECO:0000259" key="2">
    <source>
        <dbReference type="Pfam" id="PF05257"/>
    </source>
</evidence>
<evidence type="ECO:0000313" key="3">
    <source>
        <dbReference type="EMBL" id="TBW39793.1"/>
    </source>
</evidence>
<accession>A0A4Q9VUH6</accession>
<name>A0A4Q9VUH6_9HYPH</name>
<reference evidence="3 4" key="1">
    <citation type="submission" date="2019-02" db="EMBL/GenBank/DDBJ databases">
        <title>Siculibacillus lacustris gen. nov., sp. nov., a new rosette-forming bacterium isolated from a freshwater crater lake (Lake St. Ana, Romania).</title>
        <authorList>
            <person name="Felfoldi T."/>
            <person name="Marton Z."/>
            <person name="Szabo A."/>
            <person name="Mentes A."/>
            <person name="Boka K."/>
            <person name="Marialigeti K."/>
            <person name="Mathe I."/>
            <person name="Koncz M."/>
            <person name="Schumann P."/>
            <person name="Toth E."/>
        </authorList>
    </citation>
    <scope>NUCLEOTIDE SEQUENCE [LARGE SCALE GENOMIC DNA]</scope>
    <source>
        <strain evidence="3 4">SA-279</strain>
    </source>
</reference>
<dbReference type="OrthoDB" id="482757at2"/>
<dbReference type="SUPFAM" id="SSF54001">
    <property type="entry name" value="Cysteine proteinases"/>
    <property type="match status" value="1"/>
</dbReference>
<dbReference type="AlphaFoldDB" id="A0A4Q9VUH6"/>
<proteinExistence type="predicted"/>
<dbReference type="InterPro" id="IPR036366">
    <property type="entry name" value="PGBDSf"/>
</dbReference>
<dbReference type="InterPro" id="IPR036365">
    <property type="entry name" value="PGBD-like_sf"/>
</dbReference>
<evidence type="ECO:0000313" key="4">
    <source>
        <dbReference type="Proteomes" id="UP000292781"/>
    </source>
</evidence>
<keyword evidence="4" id="KW-1185">Reference proteome</keyword>
<organism evidence="3 4">
    <name type="scientific">Siculibacillus lacustris</name>
    <dbReference type="NCBI Taxonomy" id="1549641"/>
    <lineage>
        <taxon>Bacteria</taxon>
        <taxon>Pseudomonadati</taxon>
        <taxon>Pseudomonadota</taxon>
        <taxon>Alphaproteobacteria</taxon>
        <taxon>Hyphomicrobiales</taxon>
        <taxon>Ancalomicrobiaceae</taxon>
        <taxon>Siculibacillus</taxon>
    </lineage>
</organism>
<evidence type="ECO:0000259" key="1">
    <source>
        <dbReference type="Pfam" id="PF01471"/>
    </source>
</evidence>
<dbReference type="EMBL" id="SJFN01000006">
    <property type="protein sequence ID" value="TBW39793.1"/>
    <property type="molecule type" value="Genomic_DNA"/>
</dbReference>
<dbReference type="InterPro" id="IPR002477">
    <property type="entry name" value="Peptidoglycan-bd-like"/>
</dbReference>
<dbReference type="InterPro" id="IPR007921">
    <property type="entry name" value="CHAP_dom"/>
</dbReference>
<dbReference type="Proteomes" id="UP000292781">
    <property type="component" value="Unassembled WGS sequence"/>
</dbReference>
<dbReference type="RefSeq" id="WP_131307184.1">
    <property type="nucleotide sequence ID" value="NZ_SJFN01000006.1"/>
</dbReference>
<dbReference type="Gene3D" id="1.10.101.10">
    <property type="entry name" value="PGBD-like superfamily/PGBD"/>
    <property type="match status" value="1"/>
</dbReference>
<gene>
    <name evidence="3" type="ORF">EYW49_05920</name>
</gene>
<dbReference type="Gene3D" id="3.90.1720.10">
    <property type="entry name" value="endopeptidase domain like (from Nostoc punctiforme)"/>
    <property type="match status" value="1"/>
</dbReference>
<comment type="caution">
    <text evidence="3">The sequence shown here is derived from an EMBL/GenBank/DDBJ whole genome shotgun (WGS) entry which is preliminary data.</text>
</comment>
<feature type="domain" description="Peptidoglycan binding-like" evidence="1">
    <location>
        <begin position="9"/>
        <end position="68"/>
    </location>
</feature>
<feature type="domain" description="Peptidase C51" evidence="2">
    <location>
        <begin position="137"/>
        <end position="224"/>
    </location>
</feature>
<sequence>MILTIDDKGEDVRQLTAELVKLGFLASETPIFGAEVAKAVARFQASHVDQTGDPLVADGEAGPLTLWALADATSGAPTAAQVARPALTLPATGGSQSGRAALARALGEYARGAGEIGGNKLGIDVEAYQDHDRSLVGEPWCASFVSWCFDPSYGGAAPFTQSPSARSLWNDFRRRGWTYAPSDARPPEPGDVIFWWRQSPNGNLGHVGLVHSYAGGFLRTIEGNKGAYPAQVSTFTYVLGRIDQLLGFGQAQP</sequence>
<dbReference type="InterPro" id="IPR038765">
    <property type="entry name" value="Papain-like_cys_pep_sf"/>
</dbReference>
<dbReference type="Pfam" id="PF01471">
    <property type="entry name" value="PG_binding_1"/>
    <property type="match status" value="1"/>
</dbReference>
<dbReference type="Pfam" id="PF05257">
    <property type="entry name" value="CHAP"/>
    <property type="match status" value="1"/>
</dbReference>
<dbReference type="SUPFAM" id="SSF47090">
    <property type="entry name" value="PGBD-like"/>
    <property type="match status" value="1"/>
</dbReference>
<protein>
    <submittedName>
        <fullName evidence="3">DUF2272 domain-containing protein</fullName>
    </submittedName>
</protein>